<gene>
    <name evidence="1" type="ORF">EVAR_101012_1</name>
</gene>
<protein>
    <submittedName>
        <fullName evidence="1">Uncharacterized protein</fullName>
    </submittedName>
</protein>
<evidence type="ECO:0000313" key="1">
    <source>
        <dbReference type="EMBL" id="GBP91888.1"/>
    </source>
</evidence>
<keyword evidence="2" id="KW-1185">Reference proteome</keyword>
<name>A0A4C1ZW32_EUMVA</name>
<proteinExistence type="predicted"/>
<sequence>MCGFAFGTTVDRLQSVDICLHTSVGVLLELNLVSRHSTDSCIFRELEEMGERAVKWTAELVLRSQFVGASLKACNL</sequence>
<evidence type="ECO:0000313" key="2">
    <source>
        <dbReference type="Proteomes" id="UP000299102"/>
    </source>
</evidence>
<comment type="caution">
    <text evidence="1">The sequence shown here is derived from an EMBL/GenBank/DDBJ whole genome shotgun (WGS) entry which is preliminary data.</text>
</comment>
<accession>A0A4C1ZW32</accession>
<reference evidence="1 2" key="1">
    <citation type="journal article" date="2019" name="Commun. Biol.">
        <title>The bagworm genome reveals a unique fibroin gene that provides high tensile strength.</title>
        <authorList>
            <person name="Kono N."/>
            <person name="Nakamura H."/>
            <person name="Ohtoshi R."/>
            <person name="Tomita M."/>
            <person name="Numata K."/>
            <person name="Arakawa K."/>
        </authorList>
    </citation>
    <scope>NUCLEOTIDE SEQUENCE [LARGE SCALE GENOMIC DNA]</scope>
</reference>
<dbReference type="EMBL" id="BGZK01002220">
    <property type="protein sequence ID" value="GBP91888.1"/>
    <property type="molecule type" value="Genomic_DNA"/>
</dbReference>
<dbReference type="Proteomes" id="UP000299102">
    <property type="component" value="Unassembled WGS sequence"/>
</dbReference>
<organism evidence="1 2">
    <name type="scientific">Eumeta variegata</name>
    <name type="common">Bagworm moth</name>
    <name type="synonym">Eumeta japonica</name>
    <dbReference type="NCBI Taxonomy" id="151549"/>
    <lineage>
        <taxon>Eukaryota</taxon>
        <taxon>Metazoa</taxon>
        <taxon>Ecdysozoa</taxon>
        <taxon>Arthropoda</taxon>
        <taxon>Hexapoda</taxon>
        <taxon>Insecta</taxon>
        <taxon>Pterygota</taxon>
        <taxon>Neoptera</taxon>
        <taxon>Endopterygota</taxon>
        <taxon>Lepidoptera</taxon>
        <taxon>Glossata</taxon>
        <taxon>Ditrysia</taxon>
        <taxon>Tineoidea</taxon>
        <taxon>Psychidae</taxon>
        <taxon>Oiketicinae</taxon>
        <taxon>Eumeta</taxon>
    </lineage>
</organism>
<dbReference type="AlphaFoldDB" id="A0A4C1ZW32"/>